<evidence type="ECO:0000256" key="1">
    <source>
        <dbReference type="SAM" id="Phobius"/>
    </source>
</evidence>
<keyword evidence="4" id="KW-1185">Reference proteome</keyword>
<keyword evidence="1" id="KW-0472">Membrane</keyword>
<name>A0ABZ2FCF1_9MICO</name>
<accession>A0ABZ2FCF1</accession>
<dbReference type="Pfam" id="PF07811">
    <property type="entry name" value="TadE"/>
    <property type="match status" value="1"/>
</dbReference>
<evidence type="ECO:0000313" key="3">
    <source>
        <dbReference type="EMBL" id="WWF04410.1"/>
    </source>
</evidence>
<dbReference type="EMBL" id="CP104874">
    <property type="protein sequence ID" value="WWF04410.1"/>
    <property type="molecule type" value="Genomic_DNA"/>
</dbReference>
<evidence type="ECO:0000313" key="4">
    <source>
        <dbReference type="Proteomes" id="UP001381003"/>
    </source>
</evidence>
<proteinExistence type="predicted"/>
<evidence type="ECO:0000259" key="2">
    <source>
        <dbReference type="Pfam" id="PF07811"/>
    </source>
</evidence>
<reference evidence="3 4" key="1">
    <citation type="submission" date="2022-09" db="EMBL/GenBank/DDBJ databases">
        <title>Complete genome sequence of Janibacter terrae strain COS04-44, PCL-degrading bacteria isolated from oil spilled coast.</title>
        <authorList>
            <person name="Park H."/>
            <person name="Kim J.Y."/>
            <person name="An S.H."/>
            <person name="Lee C.M."/>
            <person name="Weon H.-Y."/>
        </authorList>
    </citation>
    <scope>NUCLEOTIDE SEQUENCE [LARGE SCALE GENOMIC DNA]</scope>
    <source>
        <strain evidence="3 4">COS04-44</strain>
    </source>
</reference>
<protein>
    <submittedName>
        <fullName evidence="3">Pilus assembly protein</fullName>
    </submittedName>
</protein>
<dbReference type="Proteomes" id="UP001381003">
    <property type="component" value="Chromosome"/>
</dbReference>
<dbReference type="InterPro" id="IPR012495">
    <property type="entry name" value="TadE-like_dom"/>
</dbReference>
<dbReference type="RefSeq" id="WP_338537800.1">
    <property type="nucleotide sequence ID" value="NZ_CP104874.1"/>
</dbReference>
<keyword evidence="1" id="KW-1133">Transmembrane helix</keyword>
<keyword evidence="1" id="KW-0812">Transmembrane</keyword>
<organism evidence="3 4">
    <name type="scientific">Janibacter terrae</name>
    <dbReference type="NCBI Taxonomy" id="103817"/>
    <lineage>
        <taxon>Bacteria</taxon>
        <taxon>Bacillati</taxon>
        <taxon>Actinomycetota</taxon>
        <taxon>Actinomycetes</taxon>
        <taxon>Micrococcales</taxon>
        <taxon>Intrasporangiaceae</taxon>
        <taxon>Janibacter</taxon>
    </lineage>
</organism>
<gene>
    <name evidence="3" type="ORF">N5P18_11995</name>
</gene>
<sequence length="131" mass="13751">MTRIERLGDDRGSAVVDFALTSILLLFVFLAVFQLGLALHVRNTLVSCASEGARYGARAGSSPEQGAARARDLIDRSLSPRYSGGVVARTDTTAEGVQVVVVDVTAPLPVVGPVGPGDALDVRGRAFLEEQ</sequence>
<feature type="domain" description="TadE-like" evidence="2">
    <location>
        <begin position="12"/>
        <end position="54"/>
    </location>
</feature>
<feature type="transmembrane region" description="Helical" evidence="1">
    <location>
        <begin position="12"/>
        <end position="37"/>
    </location>
</feature>